<comment type="subcellular location">
    <subcellularLocation>
        <location evidence="1">Secreted</location>
    </subcellularLocation>
</comment>
<feature type="chain" id="PRO_5046159779" evidence="4">
    <location>
        <begin position="18"/>
        <end position="489"/>
    </location>
</feature>
<dbReference type="RefSeq" id="WP_341411066.1">
    <property type="nucleotide sequence ID" value="NZ_JBBUTH010000007.1"/>
</dbReference>
<feature type="domain" description="Fibronectin type-III" evidence="5">
    <location>
        <begin position="400"/>
        <end position="489"/>
    </location>
</feature>
<dbReference type="InterPro" id="IPR036116">
    <property type="entry name" value="FN3_sf"/>
</dbReference>
<dbReference type="InterPro" id="IPR045175">
    <property type="entry name" value="M28_fam"/>
</dbReference>
<keyword evidence="3" id="KW-0378">Hydrolase</keyword>
<dbReference type="SUPFAM" id="SSF49265">
    <property type="entry name" value="Fibronectin type III"/>
    <property type="match status" value="1"/>
</dbReference>
<comment type="caution">
    <text evidence="6">The sequence shown here is derived from an EMBL/GenBank/DDBJ whole genome shotgun (WGS) entry which is preliminary data.</text>
</comment>
<organism evidence="6 7">
    <name type="scientific">Pseudaquabacterium inlustre</name>
    <dbReference type="NCBI Taxonomy" id="2984192"/>
    <lineage>
        <taxon>Bacteria</taxon>
        <taxon>Pseudomonadati</taxon>
        <taxon>Pseudomonadota</taxon>
        <taxon>Betaproteobacteria</taxon>
        <taxon>Burkholderiales</taxon>
        <taxon>Sphaerotilaceae</taxon>
        <taxon>Pseudaquabacterium</taxon>
    </lineage>
</organism>
<evidence type="ECO:0000256" key="3">
    <source>
        <dbReference type="ARBA" id="ARBA00023049"/>
    </source>
</evidence>
<evidence type="ECO:0000256" key="4">
    <source>
        <dbReference type="SAM" id="SignalP"/>
    </source>
</evidence>
<dbReference type="Gene3D" id="3.40.630.10">
    <property type="entry name" value="Zn peptidases"/>
    <property type="match status" value="1"/>
</dbReference>
<accession>A0ABU9CLD5</accession>
<evidence type="ECO:0000256" key="2">
    <source>
        <dbReference type="ARBA" id="ARBA00022525"/>
    </source>
</evidence>
<keyword evidence="3" id="KW-0482">Metalloprotease</keyword>
<dbReference type="SUPFAM" id="SSF53187">
    <property type="entry name" value="Zn-dependent exopeptidases"/>
    <property type="match status" value="1"/>
</dbReference>
<keyword evidence="7" id="KW-1185">Reference proteome</keyword>
<feature type="signal peptide" evidence="4">
    <location>
        <begin position="1"/>
        <end position="17"/>
    </location>
</feature>
<dbReference type="Pfam" id="PF04389">
    <property type="entry name" value="Peptidase_M28"/>
    <property type="match status" value="1"/>
</dbReference>
<dbReference type="PANTHER" id="PTHR12147:SF26">
    <property type="entry name" value="PEPTIDASE M28 DOMAIN-CONTAINING PROTEIN"/>
    <property type="match status" value="1"/>
</dbReference>
<name>A0ABU9CLD5_9BURK</name>
<keyword evidence="2" id="KW-0964">Secreted</keyword>
<keyword evidence="4" id="KW-0732">Signal</keyword>
<dbReference type="PROSITE" id="PS50853">
    <property type="entry name" value="FN3"/>
    <property type="match status" value="1"/>
</dbReference>
<gene>
    <name evidence="6" type="ORF">AACH10_14110</name>
</gene>
<evidence type="ECO:0000259" key="5">
    <source>
        <dbReference type="PROSITE" id="PS50853"/>
    </source>
</evidence>
<sequence>MTATLLAAGLAALPAQAQAPFTPAPVPAPPQDPAVAAVLAAVSPARIEQRIRTLVGFGTRHTASDTRSDSRGIGAARRWIERELRACSAATGGQLQVGTQVWTEPAGQRLAAPTELVNVVATLPGTSATGQARLLVVSGHYDSRNSDVMDAQGEAPGADDDASGTAVVMELACTMAAQRFDATLVFLAVPGEEQGLLGAAHWAREARRQGLRVEGMITNDIVGSPVGDFGQRAPKEIRLFADGVDPLLRLLVQAQANRPNAMDAAEADPAADVNRPDAATRAALQAIALAGGSEDLPTLQFGRHLKAAAEAHLPGFTVNLIQRRDRYLRGGDHLPFLERGYAAVRYTEPFENFRHQHQNLRREGDVQYGDLPEFVDFGYVADVARVNAAGLATLALAPQPPREVRLEAGELTNDSTLRWAANPEPAAQLAGYRVVWRRTDAAVWQHALDVGPAVTRVTVPVSKDNVVFGVQAVSARGHASLASFPLPAR</sequence>
<evidence type="ECO:0000313" key="7">
    <source>
        <dbReference type="Proteomes" id="UP001365405"/>
    </source>
</evidence>
<keyword evidence="3" id="KW-0645">Protease</keyword>
<dbReference type="Proteomes" id="UP001365405">
    <property type="component" value="Unassembled WGS sequence"/>
</dbReference>
<dbReference type="InterPro" id="IPR007484">
    <property type="entry name" value="Peptidase_M28"/>
</dbReference>
<evidence type="ECO:0000256" key="1">
    <source>
        <dbReference type="ARBA" id="ARBA00004613"/>
    </source>
</evidence>
<reference evidence="6 7" key="1">
    <citation type="submission" date="2024-04" db="EMBL/GenBank/DDBJ databases">
        <title>Novel species of the genus Ideonella isolated from streams.</title>
        <authorList>
            <person name="Lu H."/>
        </authorList>
    </citation>
    <scope>NUCLEOTIDE SEQUENCE [LARGE SCALE GENOMIC DNA]</scope>
    <source>
        <strain evidence="6 7">DXS22W</strain>
    </source>
</reference>
<dbReference type="InterPro" id="IPR003961">
    <property type="entry name" value="FN3_dom"/>
</dbReference>
<dbReference type="PANTHER" id="PTHR12147">
    <property type="entry name" value="METALLOPEPTIDASE M28 FAMILY MEMBER"/>
    <property type="match status" value="1"/>
</dbReference>
<protein>
    <submittedName>
        <fullName evidence="6">M28 family metallopeptidase</fullName>
    </submittedName>
</protein>
<dbReference type="EMBL" id="JBBUTH010000007">
    <property type="protein sequence ID" value="MEK8051382.1"/>
    <property type="molecule type" value="Genomic_DNA"/>
</dbReference>
<dbReference type="CDD" id="cd00063">
    <property type="entry name" value="FN3"/>
    <property type="match status" value="1"/>
</dbReference>
<proteinExistence type="predicted"/>
<evidence type="ECO:0000313" key="6">
    <source>
        <dbReference type="EMBL" id="MEK8051382.1"/>
    </source>
</evidence>